<keyword evidence="5" id="KW-0670">Pyruvate</keyword>
<organism evidence="5 6">
    <name type="scientific">Thermosyntropha lipolytica DSM 11003</name>
    <dbReference type="NCBI Taxonomy" id="1123382"/>
    <lineage>
        <taxon>Bacteria</taxon>
        <taxon>Bacillati</taxon>
        <taxon>Bacillota</taxon>
        <taxon>Clostridia</taxon>
        <taxon>Eubacteriales</taxon>
        <taxon>Syntrophomonadaceae</taxon>
        <taxon>Thermosyntropha</taxon>
    </lineage>
</organism>
<evidence type="ECO:0000313" key="6">
    <source>
        <dbReference type="Proteomes" id="UP000242329"/>
    </source>
</evidence>
<feature type="signal peptide" evidence="3">
    <location>
        <begin position="1"/>
        <end position="26"/>
    </location>
</feature>
<dbReference type="AlphaFoldDB" id="A0A1M5MFA4"/>
<dbReference type="STRING" id="1123382.SAMN02745221_00917"/>
<dbReference type="RefSeq" id="WP_073090727.1">
    <property type="nucleotide sequence ID" value="NZ_FQWY01000011.1"/>
</dbReference>
<keyword evidence="3" id="KW-0732">Signal</keyword>
<dbReference type="SUPFAM" id="SSF52821">
    <property type="entry name" value="Rhodanese/Cell cycle control phosphatase"/>
    <property type="match status" value="3"/>
</dbReference>
<dbReference type="PANTHER" id="PTHR11364">
    <property type="entry name" value="THIOSULFATE SULFERTANSFERASE"/>
    <property type="match status" value="1"/>
</dbReference>
<dbReference type="Proteomes" id="UP000242329">
    <property type="component" value="Unassembled WGS sequence"/>
</dbReference>
<name>A0A1M5MFA4_9FIRM</name>
<dbReference type="CDD" id="cd01449">
    <property type="entry name" value="TST_Repeat_2"/>
    <property type="match status" value="1"/>
</dbReference>
<proteinExistence type="predicted"/>
<dbReference type="InterPro" id="IPR036873">
    <property type="entry name" value="Rhodanese-like_dom_sf"/>
</dbReference>
<evidence type="ECO:0000256" key="1">
    <source>
        <dbReference type="ARBA" id="ARBA00022679"/>
    </source>
</evidence>
<dbReference type="EMBL" id="FQWY01000011">
    <property type="protein sequence ID" value="SHG76094.1"/>
    <property type="molecule type" value="Genomic_DNA"/>
</dbReference>
<dbReference type="SMART" id="SM00450">
    <property type="entry name" value="RHOD"/>
    <property type="match status" value="3"/>
</dbReference>
<feature type="domain" description="Rhodanese" evidence="4">
    <location>
        <begin position="184"/>
        <end position="291"/>
    </location>
</feature>
<dbReference type="GO" id="GO:0004792">
    <property type="term" value="F:thiosulfate-cyanide sulfurtransferase activity"/>
    <property type="evidence" value="ECO:0007669"/>
    <property type="project" value="TreeGrafter"/>
</dbReference>
<dbReference type="Gene3D" id="3.40.250.10">
    <property type="entry name" value="Rhodanese-like domain"/>
    <property type="match status" value="3"/>
</dbReference>
<dbReference type="PROSITE" id="PS51257">
    <property type="entry name" value="PROKAR_LIPOPROTEIN"/>
    <property type="match status" value="1"/>
</dbReference>
<keyword evidence="2" id="KW-0677">Repeat</keyword>
<reference evidence="6" key="1">
    <citation type="submission" date="2016-11" db="EMBL/GenBank/DDBJ databases">
        <authorList>
            <person name="Varghese N."/>
            <person name="Submissions S."/>
        </authorList>
    </citation>
    <scope>NUCLEOTIDE SEQUENCE [LARGE SCALE GENOMIC DNA]</scope>
    <source>
        <strain evidence="6">DSM 11003</strain>
    </source>
</reference>
<evidence type="ECO:0000313" key="5">
    <source>
        <dbReference type="EMBL" id="SHG76094.1"/>
    </source>
</evidence>
<dbReference type="PANTHER" id="PTHR11364:SF27">
    <property type="entry name" value="SULFURTRANSFERASE"/>
    <property type="match status" value="1"/>
</dbReference>
<feature type="domain" description="Rhodanese" evidence="4">
    <location>
        <begin position="325"/>
        <end position="446"/>
    </location>
</feature>
<feature type="chain" id="PRO_5039432550" evidence="3">
    <location>
        <begin position="27"/>
        <end position="453"/>
    </location>
</feature>
<dbReference type="CDD" id="cd01448">
    <property type="entry name" value="TST_Repeat_1"/>
    <property type="match status" value="1"/>
</dbReference>
<evidence type="ECO:0000256" key="2">
    <source>
        <dbReference type="ARBA" id="ARBA00022737"/>
    </source>
</evidence>
<feature type="domain" description="Rhodanese" evidence="4">
    <location>
        <begin position="52"/>
        <end position="158"/>
    </location>
</feature>
<gene>
    <name evidence="5" type="ORF">SAMN02745221_00917</name>
</gene>
<dbReference type="InterPro" id="IPR001763">
    <property type="entry name" value="Rhodanese-like_dom"/>
</dbReference>
<evidence type="ECO:0000256" key="3">
    <source>
        <dbReference type="SAM" id="SignalP"/>
    </source>
</evidence>
<dbReference type="CDD" id="cd00158">
    <property type="entry name" value="RHOD"/>
    <property type="match status" value="1"/>
</dbReference>
<sequence>MSGTKRKILSLLLLAVFLLTSTVGCGKQTQTPPPATPEVKTITSEELKANLDNPEYVIVDLRPDEAYNGWKIDGISRGGHIKNAVHFTSSWLNEVQENELPKLLEEKGLKKDKKIVLYHSQKEEIDKMAEKLASLGYTEVYKFEELKKWADEDMPMASLPNYQILVYPEWVNQLIKGEKPDTYQGKNFVILHASWGETSEDYNKGHIPGSFHFNTDNIETEPDWNLGPADKVKKSLEKFGISTDTTVVVYSEDISAASRVVFALLWAGVKDVRLLNGGMKAWQEAGLEVETKENKPTPIADFGAKVPARPELSLPYPEDVLAKQKDPNFRLVSIRSWDEFIGKTSGYDYIEKAGEPKGAVWGHAGSDAYSMEDYLDVDGTLRNPYEIEKLWAEWDIKRDNEVSFYCGTGWRATVAWIVAHMLGWEKITVYDGGWLLWSKDPKNPVQIGDPRKQ</sequence>
<dbReference type="Pfam" id="PF00581">
    <property type="entry name" value="Rhodanese"/>
    <property type="match status" value="3"/>
</dbReference>
<keyword evidence="1 5" id="KW-0808">Transferase</keyword>
<evidence type="ECO:0000259" key="4">
    <source>
        <dbReference type="PROSITE" id="PS50206"/>
    </source>
</evidence>
<dbReference type="InterPro" id="IPR045078">
    <property type="entry name" value="TST/MPST-like"/>
</dbReference>
<dbReference type="OrthoDB" id="9770030at2"/>
<accession>A0A1M5MFA4</accession>
<keyword evidence="6" id="KW-1185">Reference proteome</keyword>
<dbReference type="PROSITE" id="PS50206">
    <property type="entry name" value="RHODANESE_3"/>
    <property type="match status" value="3"/>
</dbReference>
<protein>
    <submittedName>
        <fullName evidence="5">Thiosulfate/3-mercaptopyruvate sulfurtransferase</fullName>
    </submittedName>
</protein>